<feature type="transmembrane region" description="Helical" evidence="10">
    <location>
        <begin position="355"/>
        <end position="376"/>
    </location>
</feature>
<feature type="transmembrane region" description="Helical" evidence="10">
    <location>
        <begin position="330"/>
        <end position="349"/>
    </location>
</feature>
<dbReference type="GO" id="GO:0034707">
    <property type="term" value="C:chloride channel complex"/>
    <property type="evidence" value="ECO:0007669"/>
    <property type="project" value="UniProtKB-KW"/>
</dbReference>
<evidence type="ECO:0000313" key="11">
    <source>
        <dbReference type="EMBL" id="SFL12543.1"/>
    </source>
</evidence>
<reference evidence="11 12" key="1">
    <citation type="submission" date="2016-10" db="EMBL/GenBank/DDBJ databases">
        <authorList>
            <person name="de Groot N.N."/>
        </authorList>
    </citation>
    <scope>NUCLEOTIDE SEQUENCE [LARGE SCALE GENOMIC DNA]</scope>
    <source>
        <strain evidence="11 12">ATCC 51327</strain>
    </source>
</reference>
<dbReference type="EMBL" id="FOTI01000002">
    <property type="protein sequence ID" value="SFL12543.1"/>
    <property type="molecule type" value="Genomic_DNA"/>
</dbReference>
<feature type="transmembrane region" description="Helical" evidence="10">
    <location>
        <begin position="51"/>
        <end position="72"/>
    </location>
</feature>
<keyword evidence="12" id="KW-1185">Reference proteome</keyword>
<dbReference type="STRING" id="29563.SAMN02983006_00218"/>
<feature type="transmembrane region" description="Helical" evidence="10">
    <location>
        <begin position="298"/>
        <end position="318"/>
    </location>
</feature>
<dbReference type="GO" id="GO:0005254">
    <property type="term" value="F:chloride channel activity"/>
    <property type="evidence" value="ECO:0007669"/>
    <property type="project" value="UniProtKB-KW"/>
</dbReference>
<evidence type="ECO:0000256" key="6">
    <source>
        <dbReference type="ARBA" id="ARBA00023136"/>
    </source>
</evidence>
<dbReference type="CDD" id="cd00400">
    <property type="entry name" value="Voltage_gated_ClC"/>
    <property type="match status" value="1"/>
</dbReference>
<evidence type="ECO:0000256" key="7">
    <source>
        <dbReference type="ARBA" id="ARBA00023173"/>
    </source>
</evidence>
<keyword evidence="6 10" id="KW-0472">Membrane</keyword>
<feature type="transmembrane region" description="Helical" evidence="10">
    <location>
        <begin position="187"/>
        <end position="204"/>
    </location>
</feature>
<gene>
    <name evidence="11" type="ORF">SAMN02983006_00218</name>
</gene>
<dbReference type="InterPro" id="IPR014743">
    <property type="entry name" value="Cl-channel_core"/>
</dbReference>
<evidence type="ECO:0000256" key="1">
    <source>
        <dbReference type="ARBA" id="ARBA00004141"/>
    </source>
</evidence>
<keyword evidence="8" id="KW-0868">Chloride</keyword>
<keyword evidence="7" id="KW-0869">Chloride channel</keyword>
<evidence type="ECO:0000313" key="12">
    <source>
        <dbReference type="Proteomes" id="UP000199006"/>
    </source>
</evidence>
<accession>A0A1I4F517</accession>
<protein>
    <submittedName>
        <fullName evidence="11">Chloride channel protein, CIC family</fullName>
    </submittedName>
</protein>
<evidence type="ECO:0000256" key="4">
    <source>
        <dbReference type="ARBA" id="ARBA00022989"/>
    </source>
</evidence>
<sequence>MLGKLNYNNRYFKLIIALILGLLVGMIALLYNNFLNFITSLLLKIDLNSSAGLRTGFIFLPALGGLLVGIVIKYGSLSAKGHGIPAILASIESKERHLSYRDLLTEGFASAITIATGGSAGRIGPIIEIGSGLGDLIGYQLDLKLFDYQTMLGCGAAAGIAGLFHAPLAGIMFVTEVLFKQLEKDRLIMVTISAVAADMIIRLSGRDLFLANLNLNQPGNAVNFLLAIIIGIVAAGLGIIFIYSLKFMEKKINDYQKINSILKPALGGLIVGLIAFKLPQVLGSGNRIILDLFNSKSYNLYFLFVILFFKLVATVFTLASGGSGGIFSPALLMGSLTGLLVNQIFIIIFPTAANSAILAALIGMAAVLSAVIRAPLTASFVILEFTHNYSLIIPLLIASLIAEQVANSSGIKSVYSPTYFKRI</sequence>
<organism evidence="11 12">
    <name type="scientific">Halanaerobium salsuginis</name>
    <dbReference type="NCBI Taxonomy" id="29563"/>
    <lineage>
        <taxon>Bacteria</taxon>
        <taxon>Bacillati</taxon>
        <taxon>Bacillota</taxon>
        <taxon>Clostridia</taxon>
        <taxon>Halanaerobiales</taxon>
        <taxon>Halanaerobiaceae</taxon>
        <taxon>Halanaerobium</taxon>
    </lineage>
</organism>
<keyword evidence="9" id="KW-0407">Ion channel</keyword>
<feature type="transmembrane region" description="Helical" evidence="10">
    <location>
        <begin position="224"/>
        <end position="248"/>
    </location>
</feature>
<comment type="subcellular location">
    <subcellularLocation>
        <location evidence="1">Membrane</location>
        <topology evidence="1">Multi-pass membrane protein</topology>
    </subcellularLocation>
</comment>
<dbReference type="InterPro" id="IPR050368">
    <property type="entry name" value="ClC-type_chloride_channel"/>
</dbReference>
<name>A0A1I4F517_9FIRM</name>
<dbReference type="PRINTS" id="PR00762">
    <property type="entry name" value="CLCHANNEL"/>
</dbReference>
<evidence type="ECO:0000256" key="9">
    <source>
        <dbReference type="ARBA" id="ARBA00023303"/>
    </source>
</evidence>
<feature type="transmembrane region" description="Helical" evidence="10">
    <location>
        <begin position="12"/>
        <end position="31"/>
    </location>
</feature>
<keyword evidence="3 10" id="KW-0812">Transmembrane</keyword>
<evidence type="ECO:0000256" key="5">
    <source>
        <dbReference type="ARBA" id="ARBA00023065"/>
    </source>
</evidence>
<dbReference type="Proteomes" id="UP000199006">
    <property type="component" value="Unassembled WGS sequence"/>
</dbReference>
<evidence type="ECO:0000256" key="2">
    <source>
        <dbReference type="ARBA" id="ARBA00022448"/>
    </source>
</evidence>
<dbReference type="SUPFAM" id="SSF81340">
    <property type="entry name" value="Clc chloride channel"/>
    <property type="match status" value="1"/>
</dbReference>
<feature type="transmembrane region" description="Helical" evidence="10">
    <location>
        <begin position="388"/>
        <end position="406"/>
    </location>
</feature>
<dbReference type="PANTHER" id="PTHR43427:SF6">
    <property type="entry name" value="CHLORIDE CHANNEL PROTEIN CLC-E"/>
    <property type="match status" value="1"/>
</dbReference>
<proteinExistence type="predicted"/>
<dbReference type="Gene3D" id="1.10.3080.10">
    <property type="entry name" value="Clc chloride channel"/>
    <property type="match status" value="1"/>
</dbReference>
<dbReference type="AlphaFoldDB" id="A0A1I4F517"/>
<dbReference type="InterPro" id="IPR001807">
    <property type="entry name" value="ClC"/>
</dbReference>
<evidence type="ECO:0000256" key="8">
    <source>
        <dbReference type="ARBA" id="ARBA00023214"/>
    </source>
</evidence>
<keyword evidence="4 10" id="KW-1133">Transmembrane helix</keyword>
<dbReference type="Pfam" id="PF00654">
    <property type="entry name" value="Voltage_CLC"/>
    <property type="match status" value="1"/>
</dbReference>
<dbReference type="RefSeq" id="WP_245750773.1">
    <property type="nucleotide sequence ID" value="NZ_FOTI01000002.1"/>
</dbReference>
<feature type="transmembrane region" description="Helical" evidence="10">
    <location>
        <begin position="260"/>
        <end position="278"/>
    </location>
</feature>
<evidence type="ECO:0000256" key="10">
    <source>
        <dbReference type="SAM" id="Phobius"/>
    </source>
</evidence>
<keyword evidence="2" id="KW-0813">Transport</keyword>
<evidence type="ECO:0000256" key="3">
    <source>
        <dbReference type="ARBA" id="ARBA00022692"/>
    </source>
</evidence>
<dbReference type="PANTHER" id="PTHR43427">
    <property type="entry name" value="CHLORIDE CHANNEL PROTEIN CLC-E"/>
    <property type="match status" value="1"/>
</dbReference>
<keyword evidence="5" id="KW-0406">Ion transport</keyword>